<evidence type="ECO:0000256" key="1">
    <source>
        <dbReference type="ARBA" id="ARBA00004721"/>
    </source>
</evidence>
<dbReference type="SUPFAM" id="SSF55048">
    <property type="entry name" value="Probable ACP-binding domain of malonyl-CoA ACP transacylase"/>
    <property type="match status" value="1"/>
</dbReference>
<dbReference type="PROSITE" id="PS52019">
    <property type="entry name" value="PKS_MFAS_DH"/>
    <property type="match status" value="1"/>
</dbReference>
<dbReference type="Gene3D" id="3.40.50.1820">
    <property type="entry name" value="alpha/beta hydrolase"/>
    <property type="match status" value="1"/>
</dbReference>
<feature type="domain" description="Carrier" evidence="9">
    <location>
        <begin position="1652"/>
        <end position="1729"/>
    </location>
</feature>
<dbReference type="Pfam" id="PF08242">
    <property type="entry name" value="Methyltransf_12"/>
    <property type="match status" value="1"/>
</dbReference>
<dbReference type="InterPro" id="IPR042104">
    <property type="entry name" value="PKS_dehydratase_sf"/>
</dbReference>
<dbReference type="InterPro" id="IPR020806">
    <property type="entry name" value="PKS_PP-bd"/>
</dbReference>
<keyword evidence="2" id="KW-0596">Phosphopantetheine</keyword>
<organism evidence="12">
    <name type="scientific">Ovatospora brasiliensis</name>
    <dbReference type="NCBI Taxonomy" id="1934393"/>
    <lineage>
        <taxon>Eukaryota</taxon>
        <taxon>Fungi</taxon>
        <taxon>Dikarya</taxon>
        <taxon>Ascomycota</taxon>
        <taxon>Pezizomycotina</taxon>
        <taxon>Sordariomycetes</taxon>
        <taxon>Sordariomycetidae</taxon>
        <taxon>Sordariales</taxon>
        <taxon>Chaetomiaceae</taxon>
        <taxon>Ovatospora</taxon>
    </lineage>
</organism>
<dbReference type="GO" id="GO:0032259">
    <property type="term" value="P:methylation"/>
    <property type="evidence" value="ECO:0007669"/>
    <property type="project" value="UniProtKB-KW"/>
</dbReference>
<dbReference type="InterPro" id="IPR018201">
    <property type="entry name" value="Ketoacyl_synth_AS"/>
</dbReference>
<feature type="active site" description="Proton acceptor; for dehydratase activity" evidence="7">
    <location>
        <position position="1325"/>
    </location>
</feature>
<dbReference type="Gene3D" id="1.10.1200.10">
    <property type="entry name" value="ACP-like"/>
    <property type="match status" value="2"/>
</dbReference>
<feature type="domain" description="Carrier" evidence="9">
    <location>
        <begin position="1764"/>
        <end position="1844"/>
    </location>
</feature>
<dbReference type="GO" id="GO:0008236">
    <property type="term" value="F:serine-type peptidase activity"/>
    <property type="evidence" value="ECO:0007669"/>
    <property type="project" value="InterPro"/>
</dbReference>
<dbReference type="InterPro" id="IPR016036">
    <property type="entry name" value="Malonyl_transacylase_ACP-bd"/>
</dbReference>
<dbReference type="Pfam" id="PF20434">
    <property type="entry name" value="BD-FAE"/>
    <property type="match status" value="1"/>
</dbReference>
<comment type="pathway">
    <text evidence="1">Secondary metabolite biosynthesis; terpenoid biosynthesis.</text>
</comment>
<dbReference type="InterPro" id="IPR020841">
    <property type="entry name" value="PKS_Beta-ketoAc_synthase_dom"/>
</dbReference>
<dbReference type="InterPro" id="IPR029063">
    <property type="entry name" value="SAM-dependent_MTases_sf"/>
</dbReference>
<keyword evidence="4" id="KW-0489">Methyltransferase</keyword>
<dbReference type="PROSITE" id="PS00012">
    <property type="entry name" value="PHOSPHOPANTETHEINE"/>
    <property type="match status" value="1"/>
</dbReference>
<dbReference type="SUPFAM" id="SSF53335">
    <property type="entry name" value="S-adenosyl-L-methionine-dependent methyltransferases"/>
    <property type="match status" value="1"/>
</dbReference>
<feature type="region of interest" description="N-terminal hotdog fold" evidence="7">
    <location>
        <begin position="1293"/>
        <end position="1424"/>
    </location>
</feature>
<dbReference type="GO" id="GO:0031177">
    <property type="term" value="F:phosphopantetheine binding"/>
    <property type="evidence" value="ECO:0007669"/>
    <property type="project" value="InterPro"/>
</dbReference>
<dbReference type="Gene3D" id="3.40.47.10">
    <property type="match status" value="1"/>
</dbReference>
<dbReference type="EMBL" id="MT901693">
    <property type="protein sequence ID" value="QPI71218.1"/>
    <property type="molecule type" value="Genomic_DNA"/>
</dbReference>
<evidence type="ECO:0000256" key="4">
    <source>
        <dbReference type="ARBA" id="ARBA00022603"/>
    </source>
</evidence>
<evidence type="ECO:0000256" key="3">
    <source>
        <dbReference type="ARBA" id="ARBA00022553"/>
    </source>
</evidence>
<feature type="compositionally biased region" description="Polar residues" evidence="8">
    <location>
        <begin position="1625"/>
        <end position="1635"/>
    </location>
</feature>
<dbReference type="PROSITE" id="PS00606">
    <property type="entry name" value="KS3_1"/>
    <property type="match status" value="1"/>
</dbReference>
<dbReference type="GO" id="GO:0004312">
    <property type="term" value="F:fatty acid synthase activity"/>
    <property type="evidence" value="ECO:0007669"/>
    <property type="project" value="TreeGrafter"/>
</dbReference>
<dbReference type="SUPFAM" id="SSF52151">
    <property type="entry name" value="FabD/lysophospholipase-like"/>
    <property type="match status" value="1"/>
</dbReference>
<dbReference type="InterPro" id="IPR014030">
    <property type="entry name" value="Ketoacyl_synth_N"/>
</dbReference>
<feature type="domain" description="Ketosynthase family 3 (KS3)" evidence="10">
    <location>
        <begin position="379"/>
        <end position="801"/>
    </location>
</feature>
<dbReference type="InterPro" id="IPR032088">
    <property type="entry name" value="SAT"/>
</dbReference>
<proteinExistence type="predicted"/>
<dbReference type="InterPro" id="IPR050091">
    <property type="entry name" value="PKS_NRPS_Biosynth_Enz"/>
</dbReference>
<evidence type="ECO:0000256" key="6">
    <source>
        <dbReference type="ARBA" id="ARBA00023268"/>
    </source>
</evidence>
<evidence type="ECO:0000259" key="10">
    <source>
        <dbReference type="PROSITE" id="PS52004"/>
    </source>
</evidence>
<accession>A0A8K0ZCU4</accession>
<dbReference type="Pfam" id="PF18558">
    <property type="entry name" value="HTH_51"/>
    <property type="match status" value="1"/>
</dbReference>
<feature type="region of interest" description="Disordered" evidence="8">
    <location>
        <begin position="1747"/>
        <end position="1769"/>
    </location>
</feature>
<dbReference type="GO" id="GO:0008168">
    <property type="term" value="F:methyltransferase activity"/>
    <property type="evidence" value="ECO:0007669"/>
    <property type="project" value="UniProtKB-KW"/>
</dbReference>
<dbReference type="InterPro" id="IPR006162">
    <property type="entry name" value="Ppantetheine_attach_site"/>
</dbReference>
<dbReference type="InterPro" id="IPR049492">
    <property type="entry name" value="BD-FAE-like_dom"/>
</dbReference>
<dbReference type="InterPro" id="IPR001375">
    <property type="entry name" value="Peptidase_S9_cat"/>
</dbReference>
<dbReference type="InterPro" id="IPR016035">
    <property type="entry name" value="Acyl_Trfase/lysoPLipase"/>
</dbReference>
<evidence type="ECO:0000256" key="7">
    <source>
        <dbReference type="PROSITE-ProRule" id="PRU01363"/>
    </source>
</evidence>
<dbReference type="PANTHER" id="PTHR43775:SF21">
    <property type="entry name" value="NON-REDUCING POLYKETIDE SYNTHASE AUSA-RELATED"/>
    <property type="match status" value="1"/>
</dbReference>
<keyword evidence="3" id="KW-0597">Phosphoprotein</keyword>
<dbReference type="Pfam" id="PF16073">
    <property type="entry name" value="SAT"/>
    <property type="match status" value="1"/>
</dbReference>
<feature type="region of interest" description="Disordered" evidence="8">
    <location>
        <begin position="1623"/>
        <end position="1650"/>
    </location>
</feature>
<dbReference type="InterPro" id="IPR036736">
    <property type="entry name" value="ACP-like_sf"/>
</dbReference>
<keyword evidence="5" id="KW-0808">Transferase</keyword>
<evidence type="ECO:0000259" key="9">
    <source>
        <dbReference type="PROSITE" id="PS50075"/>
    </source>
</evidence>
<dbReference type="Gene3D" id="3.30.70.3290">
    <property type="match status" value="1"/>
</dbReference>
<dbReference type="PROSITE" id="PS50075">
    <property type="entry name" value="CARRIER"/>
    <property type="match status" value="2"/>
</dbReference>
<dbReference type="Pfam" id="PF22621">
    <property type="entry name" value="CurL-like_PKS_C"/>
    <property type="match status" value="1"/>
</dbReference>
<dbReference type="InterPro" id="IPR014031">
    <property type="entry name" value="Ketoacyl_synth_C"/>
</dbReference>
<dbReference type="InterPro" id="IPR049900">
    <property type="entry name" value="PKS_mFAS_DH"/>
</dbReference>
<name>A0A8K0ZCU4_9PEZI</name>
<dbReference type="InterPro" id="IPR041068">
    <property type="entry name" value="HTH_51"/>
</dbReference>
<sequence length="2608" mass="279971">MSTKVTAPSVAVYCPQSKAPQKEFLDEIRAYILSNPHLQRLAEDAKRLIETWNLVAAKREDIAELSQGPRYMQAISDWLTHGRSGPVANIMSGILSLPLLVIVQMVQHFQFLEVSGMTHPEFLEGLKNGKGAGAQGYCAGLLPAFAIACAWDEESLITSASTAMRVALTIGAYGELGDDKVLDGPTTIVLRLKYEGQGDEIVKGFPGAYVSAVTDPKTISIVGPVLTLEAVSEYARSQGLLVQSMHLRGKVHNPENMDLAAELCALCDQHENLQLPSWDKMQIQVNSNKTGKPLKEFNPTHEAVYTILATRCEWYTLLQEVAEQLKPAKTGTDKHTIVLFGIGDPVPLSPFHQARLNITKVEAHRVVKESKLSAYTPSDDSIAIVGASCRLPGANNLEELWDLMSNATSTHEPIRPDRVPIRASFRAAQDQSFARKDFFGNFVDDVEAFDHQFFKMSPKEVISMDPQQRVLLELAYEAMDASGYLRHHERQRFDNVGCFIGASFTEYLENTTAHPPSAYAATGTIRAFLCGKISYYFGWSGPSEVIDTACSSSLVAVHRACRAISAGECPMAVAGGVNIITGVQNYIDLGKAGFLSPTGQCKPFDGKADGYCRSDGAGLVVLKKLSDAMADGDEILGVITGVATNQGGLSSSITVPHSESQIELYKRVLAQSKMQADHVTYVEAHGTGTQAGDPLEIASLREVFGGSDRISNLHVGSLKGNIGHCETAAGVAGLLKVLAMLKQGKIPPLASHKSLNPKIPALAPSKMVLDKRVEAWDAPIRVACVNSYGAAGSNAALLCCEGPKSYTPSKAITSHPILALSTVPILLSASSKDSLVAYAKRLATHLTATPSITLPSLAFTLSQRRKHHRYIFSASVSSLPDLLSTLSSLTPTSPAIHDTTPQPTQKKKPIVLAFAGQAKQIVGLSQSLYDATPALQKHILACDAALTKLGFPSILPGIFSKTPLSDVVVLQTGTFAVQYAVAQCWIEGGLAVEAVIGHSFGELTALVVSGILSLEDGVKIIGTRARLMATKWGVERGSMLAVHSSRDVVRDVVGVVGEGEIEIACFNADTSQVLVGSDGAVARAEELLKRESRFSGIRYQRLDVSHGFHSRFTEPLLEDLERVAGGVTFRKAEIHLETCTTELKKGVLAADHIVQHTRNPVYFVDAVQRLEQRLGACVWLEAGTDSVIIPMVKRASRESGHVFQGLKFGEGHDSEAILGSVTMDLWKEGVQAAYWPFLSPQESGLKPVWLPPYVFNKTKAYLENIDRAIEAQKLAASMPALPAGAAAAAVVAPSLLVTPLEKKADSADFTVHIDTKRFTKIVSGHAVRARPLCPASMYMECAVMSAQCHHGDSDFSKHALHFENLSFESPLGTDTSRQVQLKLKNTANPTAWDFLLTSSPKAKQGSGKLTTHGKGSLSLTSQPRLATYQRLVSSRLGEIASQPDAETLMSKRAYGLFSQVVTYADLLKGMHSITMYGNEAVATIRVPDGHAGESESTAIDCCDTVALDTFIQVVGLLINSSEHCSPGCCFVASGVDTATLGVGCSFQKPASWGVYATYTMLGETKAVGDVFVMTPDNTVVGAILGVAFTRLPIDALERMLDSANPSSAPKNAAKKAQPTAVAQVVQDSRVSTPPSRQAGDSGYASDSGLAASPKETGQLKLAQLIASYTGADPEAIDANAQIGDLGVDSLAAVELAADITAQFGKEIAATDILETTTAALLKELGASVVPTISAAAAVRAVESIQSTPAVATPSSSGTATPPTQETSGQRKALYAILEDISGADMTTVSEDQTLRDLGVDSLAVVQLQGDLEAAFSIELESEDIDLDLTIKQILKLAGISGSDSAPVAAPAAAAASEPTPQVNAYTPAPPTVVKPTPAPEPATPAYLGHLADQLSAAETTLPQAAERCGFKSYWTVVARRQDEIVVAYILEAFKSLGVDLWAMRASSPLPHIQYLAKHEKVMKRFWQILQKHGIIERGPHSPSSWVRTPVSWPRTSSSELTEKFIAEFPRYASEARLMALTGPKLAECLTGKADPIALLFTNKTSQAALQDFYTNSPMLATATEFLSEVVRRSIAASRGPTVRIVEIGAGFGGTTNRLLETITGLNRKIEYTFTDVATALVSRASKVFGSQHSASTTGVTMDFKTIDIENDPPAAMKGRYDLAISTNCVHATHDRTTTMRNIKSLLNEEGQMVLSEVTEIVDWYDVVYGLIDGWWYAPDGAYPLQPPQNWMQCFRKVGLNGTYSNGPTRDLTSQRLLIGAHRPPSSSTVLPRGEIAPKSKVETVVYKVADGVEVEADIYLPLTPPEEAMDIALLIHGGGHMTLSRKAIRPAQTAHLLSQNILPVSIDYRLCPEVTLIEGPIADVRDAYVWAQKQLPGMVKPMGITVKADNIAVVGWSTGGHLGMTLGWTHKEAGVSPPKAVLSFYGPTDFESGDLDVRRAEEYPERQMSMANIIASLPKQPITNYATTTIDATNMGWVRPGDPRSELVLSLFKEGNGLPLLLNGLSSPDSLQTPPDPNKVAYISPLSHVRDGSYTIPTYLVHGTQDEIVPYQTAVKFVAECREKGVECGFLTVPGARHIHDLEARTGMVGWEEGVAGGYEFLVGKLNA</sequence>
<evidence type="ECO:0000259" key="11">
    <source>
        <dbReference type="PROSITE" id="PS52019"/>
    </source>
</evidence>
<dbReference type="Pfam" id="PF00326">
    <property type="entry name" value="Peptidase_S9"/>
    <property type="match status" value="1"/>
</dbReference>
<dbReference type="Pfam" id="PF02801">
    <property type="entry name" value="Ketoacyl-synt_C"/>
    <property type="match status" value="1"/>
</dbReference>
<dbReference type="Gene3D" id="3.40.366.10">
    <property type="entry name" value="Malonyl-Coenzyme A Acyl Carrier Protein, domain 2"/>
    <property type="match status" value="2"/>
</dbReference>
<dbReference type="GO" id="GO:0006633">
    <property type="term" value="P:fatty acid biosynthetic process"/>
    <property type="evidence" value="ECO:0007669"/>
    <property type="project" value="InterPro"/>
</dbReference>
<dbReference type="Pfam" id="PF00550">
    <property type="entry name" value="PP-binding"/>
    <property type="match status" value="2"/>
</dbReference>
<evidence type="ECO:0000313" key="12">
    <source>
        <dbReference type="EMBL" id="QPI71218.1"/>
    </source>
</evidence>
<dbReference type="InterPro" id="IPR014043">
    <property type="entry name" value="Acyl_transferase_dom"/>
</dbReference>
<dbReference type="InterPro" id="IPR001227">
    <property type="entry name" value="Ac_transferase_dom_sf"/>
</dbReference>
<dbReference type="GO" id="GO:0004315">
    <property type="term" value="F:3-oxoacyl-[acyl-carrier-protein] synthase activity"/>
    <property type="evidence" value="ECO:0007669"/>
    <property type="project" value="InterPro"/>
</dbReference>
<feature type="compositionally biased region" description="Low complexity" evidence="8">
    <location>
        <begin position="1747"/>
        <end position="1763"/>
    </location>
</feature>
<dbReference type="PROSITE" id="PS52004">
    <property type="entry name" value="KS3_2"/>
    <property type="match status" value="1"/>
</dbReference>
<feature type="active site" description="Proton donor; for dehydratase activity" evidence="7">
    <location>
        <position position="1508"/>
    </location>
</feature>
<dbReference type="SMART" id="SM00823">
    <property type="entry name" value="PKS_PP"/>
    <property type="match status" value="2"/>
</dbReference>
<dbReference type="InterPro" id="IPR013217">
    <property type="entry name" value="Methyltransf_12"/>
</dbReference>
<dbReference type="Pfam" id="PF00109">
    <property type="entry name" value="ketoacyl-synt"/>
    <property type="match status" value="1"/>
</dbReference>
<dbReference type="InterPro" id="IPR009081">
    <property type="entry name" value="PP-bd_ACP"/>
</dbReference>
<dbReference type="Gene3D" id="3.10.129.110">
    <property type="entry name" value="Polyketide synthase dehydratase"/>
    <property type="match status" value="1"/>
</dbReference>
<dbReference type="SUPFAM" id="SSF53901">
    <property type="entry name" value="Thiolase-like"/>
    <property type="match status" value="1"/>
</dbReference>
<keyword evidence="6" id="KW-0511">Multifunctional enzyme</keyword>
<reference evidence="12" key="1">
    <citation type="submission" date="2020-08" db="EMBL/GenBank/DDBJ databases">
        <authorList>
            <person name="Zhao P."/>
            <person name="Xia X."/>
        </authorList>
    </citation>
    <scope>NUCLEOTIDE SEQUENCE</scope>
    <source>
        <strain evidence="12">SD-596</strain>
    </source>
</reference>
<dbReference type="SMART" id="SM00827">
    <property type="entry name" value="PKS_AT"/>
    <property type="match status" value="1"/>
</dbReference>
<dbReference type="Pfam" id="PF00698">
    <property type="entry name" value="Acyl_transf_1"/>
    <property type="match status" value="1"/>
</dbReference>
<dbReference type="InterPro" id="IPR016039">
    <property type="entry name" value="Thiolase-like"/>
</dbReference>
<dbReference type="GO" id="GO:0044550">
    <property type="term" value="P:secondary metabolite biosynthetic process"/>
    <property type="evidence" value="ECO:0007669"/>
    <property type="project" value="TreeGrafter"/>
</dbReference>
<dbReference type="SMART" id="SM00825">
    <property type="entry name" value="PKS_KS"/>
    <property type="match status" value="1"/>
</dbReference>
<evidence type="ECO:0000256" key="5">
    <source>
        <dbReference type="ARBA" id="ARBA00022679"/>
    </source>
</evidence>
<feature type="region of interest" description="C-terminal hotdog fold" evidence="7">
    <location>
        <begin position="1444"/>
        <end position="1597"/>
    </location>
</feature>
<dbReference type="SUPFAM" id="SSF47336">
    <property type="entry name" value="ACP-like"/>
    <property type="match status" value="2"/>
</dbReference>
<dbReference type="InterPro" id="IPR029058">
    <property type="entry name" value="AB_hydrolase_fold"/>
</dbReference>
<evidence type="ECO:0000256" key="2">
    <source>
        <dbReference type="ARBA" id="ARBA00022450"/>
    </source>
</evidence>
<dbReference type="SUPFAM" id="SSF53474">
    <property type="entry name" value="alpha/beta-Hydrolases"/>
    <property type="match status" value="1"/>
</dbReference>
<dbReference type="CDD" id="cd00833">
    <property type="entry name" value="PKS"/>
    <property type="match status" value="1"/>
</dbReference>
<dbReference type="Gene3D" id="3.40.50.150">
    <property type="entry name" value="Vaccinia Virus protein VP39"/>
    <property type="match status" value="1"/>
</dbReference>
<evidence type="ECO:0000256" key="8">
    <source>
        <dbReference type="SAM" id="MobiDB-lite"/>
    </source>
</evidence>
<protein>
    <submittedName>
        <fullName evidence="12">Polyketide synthase</fullName>
    </submittedName>
</protein>
<dbReference type="GO" id="GO:0006508">
    <property type="term" value="P:proteolysis"/>
    <property type="evidence" value="ECO:0007669"/>
    <property type="project" value="InterPro"/>
</dbReference>
<dbReference type="PANTHER" id="PTHR43775">
    <property type="entry name" value="FATTY ACID SYNTHASE"/>
    <property type="match status" value="1"/>
</dbReference>
<feature type="domain" description="PKS/mFAS DH" evidence="11">
    <location>
        <begin position="1293"/>
        <end position="1597"/>
    </location>
</feature>